<dbReference type="Proteomes" id="UP001164250">
    <property type="component" value="Chromosome 11"/>
</dbReference>
<protein>
    <submittedName>
        <fullName evidence="1">Uncharacterized protein</fullName>
    </submittedName>
</protein>
<accession>A0ACC1AA00</accession>
<reference evidence="2" key="1">
    <citation type="journal article" date="2023" name="G3 (Bethesda)">
        <title>Genome assembly and association tests identify interacting loci associated with vigor, precocity, and sex in interspecific pistachio rootstocks.</title>
        <authorList>
            <person name="Palmer W."/>
            <person name="Jacygrad E."/>
            <person name="Sagayaradj S."/>
            <person name="Cavanaugh K."/>
            <person name="Han R."/>
            <person name="Bertier L."/>
            <person name="Beede B."/>
            <person name="Kafkas S."/>
            <person name="Golino D."/>
            <person name="Preece J."/>
            <person name="Michelmore R."/>
        </authorList>
    </citation>
    <scope>NUCLEOTIDE SEQUENCE [LARGE SCALE GENOMIC DNA]</scope>
</reference>
<evidence type="ECO:0000313" key="1">
    <source>
        <dbReference type="EMBL" id="KAJ0083256.1"/>
    </source>
</evidence>
<organism evidence="1 2">
    <name type="scientific">Pistacia atlantica</name>
    <dbReference type="NCBI Taxonomy" id="434234"/>
    <lineage>
        <taxon>Eukaryota</taxon>
        <taxon>Viridiplantae</taxon>
        <taxon>Streptophyta</taxon>
        <taxon>Embryophyta</taxon>
        <taxon>Tracheophyta</taxon>
        <taxon>Spermatophyta</taxon>
        <taxon>Magnoliopsida</taxon>
        <taxon>eudicotyledons</taxon>
        <taxon>Gunneridae</taxon>
        <taxon>Pentapetalae</taxon>
        <taxon>rosids</taxon>
        <taxon>malvids</taxon>
        <taxon>Sapindales</taxon>
        <taxon>Anacardiaceae</taxon>
        <taxon>Pistacia</taxon>
    </lineage>
</organism>
<dbReference type="EMBL" id="CM047907">
    <property type="protein sequence ID" value="KAJ0083256.1"/>
    <property type="molecule type" value="Genomic_DNA"/>
</dbReference>
<evidence type="ECO:0000313" key="2">
    <source>
        <dbReference type="Proteomes" id="UP001164250"/>
    </source>
</evidence>
<proteinExistence type="predicted"/>
<sequence>MFGSSKKFFSASVPGSRIVSRATSPKSRRPSPPRSTTPTPTLGGLTSPKIVVDDAKRTTDSLSQEVIKLRAQNLTRKAQLQEVELERTTKQLKEAIAIAGEEPAKCKAAKAVIKSLTAQLKDMAERLPVGAVRNIKSPTFTSFGSSPASNDILNVSLDRLTVQTAFPEPESNGSNNQLLSNGSSTASIRTSGHTKQGHLEAATRNGNRTREGESRNDNEWVEQDGPGVYITLTSLPGGVKDLKRVRFSRKRFSEKQAEQWWAENRARVYERYNVRTIDKSSVGVGSEDLAH</sequence>
<comment type="caution">
    <text evidence="1">The sequence shown here is derived from an EMBL/GenBank/DDBJ whole genome shotgun (WGS) entry which is preliminary data.</text>
</comment>
<keyword evidence="2" id="KW-1185">Reference proteome</keyword>
<gene>
    <name evidence="1" type="ORF">Patl1_29399</name>
</gene>
<name>A0ACC1AA00_9ROSI</name>